<sequence>PAKTAPKPLNQKDRSGADEQIERALRGRTDPRPKQLGAFTSSAAATDHAPVPIMIMNPAERPKLKKTSGTFSAANSVTGPDPELSATNAVQTTEPAPVENPNVVPPAIEAKSVLVVETPVVQQAIEAKPAPEEAKPVEKAPDPKADVSAIVNPRPVVVDDPQPT</sequence>
<accession>A0A0H5QPZ3</accession>
<proteinExistence type="predicted"/>
<name>A0A0H5QPZ3_9EUKA</name>
<feature type="compositionally biased region" description="Basic and acidic residues" evidence="1">
    <location>
        <begin position="24"/>
        <end position="33"/>
    </location>
</feature>
<protein>
    <submittedName>
        <fullName evidence="2">Uncharacterized protein</fullName>
    </submittedName>
</protein>
<reference evidence="2" key="1">
    <citation type="submission" date="2015-04" db="EMBL/GenBank/DDBJ databases">
        <title>The genome sequence of the plant pathogenic Rhizarian Plasmodiophora brassicae reveals insights in its biotrophic life cycle and the origin of chitin synthesis.</title>
        <authorList>
            <person name="Schwelm A."/>
            <person name="Fogelqvist J."/>
            <person name="Knaust A."/>
            <person name="Julke S."/>
            <person name="Lilja T."/>
            <person name="Dhandapani V."/>
            <person name="Bonilla-Rosso G."/>
            <person name="Karlsson M."/>
            <person name="Shevchenko A."/>
            <person name="Choi S.R."/>
            <person name="Kim H.G."/>
            <person name="Park J.Y."/>
            <person name="Lim Y.P."/>
            <person name="Ludwig-Muller J."/>
            <person name="Dixelius C."/>
        </authorList>
    </citation>
    <scope>NUCLEOTIDE SEQUENCE</scope>
    <source>
        <tissue evidence="2">Potato root galls</tissue>
    </source>
</reference>
<evidence type="ECO:0000256" key="1">
    <source>
        <dbReference type="SAM" id="MobiDB-lite"/>
    </source>
</evidence>
<feature type="non-terminal residue" evidence="2">
    <location>
        <position position="1"/>
    </location>
</feature>
<feature type="compositionally biased region" description="Basic and acidic residues" evidence="1">
    <location>
        <begin position="129"/>
        <end position="145"/>
    </location>
</feature>
<feature type="compositionally biased region" description="Polar residues" evidence="1">
    <location>
        <begin position="67"/>
        <end position="78"/>
    </location>
</feature>
<feature type="non-terminal residue" evidence="2">
    <location>
        <position position="164"/>
    </location>
</feature>
<feature type="region of interest" description="Disordered" evidence="1">
    <location>
        <begin position="24"/>
        <end position="50"/>
    </location>
</feature>
<feature type="region of interest" description="Disordered" evidence="1">
    <location>
        <begin position="126"/>
        <end position="164"/>
    </location>
</feature>
<feature type="region of interest" description="Disordered" evidence="1">
    <location>
        <begin position="62"/>
        <end position="86"/>
    </location>
</feature>
<evidence type="ECO:0000313" key="2">
    <source>
        <dbReference type="EMBL" id="CRZ03687.1"/>
    </source>
</evidence>
<organism evidence="2">
    <name type="scientific">Spongospora subterranea</name>
    <dbReference type="NCBI Taxonomy" id="70186"/>
    <lineage>
        <taxon>Eukaryota</taxon>
        <taxon>Sar</taxon>
        <taxon>Rhizaria</taxon>
        <taxon>Endomyxa</taxon>
        <taxon>Phytomyxea</taxon>
        <taxon>Plasmodiophorida</taxon>
        <taxon>Plasmodiophoridae</taxon>
        <taxon>Spongospora</taxon>
    </lineage>
</organism>
<dbReference type="AlphaFoldDB" id="A0A0H5QPZ3"/>
<dbReference type="EMBL" id="HACM01003245">
    <property type="protein sequence ID" value="CRZ03687.1"/>
    <property type="molecule type" value="Transcribed_RNA"/>
</dbReference>